<name>A0ABU6HBW7_9RHOB</name>
<dbReference type="InterPro" id="IPR000182">
    <property type="entry name" value="GNAT_dom"/>
</dbReference>
<reference evidence="4 5" key="1">
    <citation type="submission" date="2024-01" db="EMBL/GenBank/DDBJ databases">
        <title>Mesobacterium rodlantinim sp. nov., isolated from shallow sea hydrothermal systems off Kueishantao Island.</title>
        <authorList>
            <person name="Su Z."/>
            <person name="Tang K."/>
        </authorList>
    </citation>
    <scope>NUCLEOTIDE SEQUENCE [LARGE SCALE GENOMIC DNA]</scope>
    <source>
        <strain evidence="4 5">TK19101</strain>
    </source>
</reference>
<evidence type="ECO:0000256" key="2">
    <source>
        <dbReference type="ARBA" id="ARBA00023315"/>
    </source>
</evidence>
<dbReference type="PANTHER" id="PTHR43877:SF1">
    <property type="entry name" value="ACETYLTRANSFERASE"/>
    <property type="match status" value="1"/>
</dbReference>
<protein>
    <submittedName>
        <fullName evidence="4">GNAT family N-acetyltransferase</fullName>
        <ecNumber evidence="4">2.3.1.-</ecNumber>
    </submittedName>
</protein>
<evidence type="ECO:0000259" key="3">
    <source>
        <dbReference type="PROSITE" id="PS51186"/>
    </source>
</evidence>
<dbReference type="PROSITE" id="PS51186">
    <property type="entry name" value="GNAT"/>
    <property type="match status" value="1"/>
</dbReference>
<proteinExistence type="predicted"/>
<organism evidence="4 5">
    <name type="scientific">Mesobacterium hydrothermale</name>
    <dbReference type="NCBI Taxonomy" id="3111907"/>
    <lineage>
        <taxon>Bacteria</taxon>
        <taxon>Pseudomonadati</taxon>
        <taxon>Pseudomonadota</taxon>
        <taxon>Alphaproteobacteria</taxon>
        <taxon>Rhodobacterales</taxon>
        <taxon>Roseobacteraceae</taxon>
        <taxon>Mesobacterium</taxon>
    </lineage>
</organism>
<dbReference type="Proteomes" id="UP001348149">
    <property type="component" value="Unassembled WGS sequence"/>
</dbReference>
<dbReference type="PANTHER" id="PTHR43877">
    <property type="entry name" value="AMINOALKYLPHOSPHONATE N-ACETYLTRANSFERASE-RELATED-RELATED"/>
    <property type="match status" value="1"/>
</dbReference>
<dbReference type="InterPro" id="IPR016181">
    <property type="entry name" value="Acyl_CoA_acyltransferase"/>
</dbReference>
<dbReference type="EC" id="2.3.1.-" evidence="4"/>
<accession>A0ABU6HBW7</accession>
<evidence type="ECO:0000313" key="4">
    <source>
        <dbReference type="EMBL" id="MEC3859967.1"/>
    </source>
</evidence>
<dbReference type="Gene3D" id="3.40.630.30">
    <property type="match status" value="1"/>
</dbReference>
<dbReference type="GO" id="GO:0016746">
    <property type="term" value="F:acyltransferase activity"/>
    <property type="evidence" value="ECO:0007669"/>
    <property type="project" value="UniProtKB-KW"/>
</dbReference>
<sequence length="173" mass="18367">MALCSTPSLSIRPGGPADLAAVDALLTRSYPALLAQDYTPEVLALALPVICRAQPHLVTCGSYFLAHDGPELVAAGGWTPNAPQGRAGPAHIGHIRHVVTDHRRVRQGVGRRLLTHAMADARAQGIRVLHCHSTLTAEPFYAALGFRKVAAIDLRLRPGVLFPATHMVADIAA</sequence>
<comment type="caution">
    <text evidence="4">The sequence shown here is derived from an EMBL/GenBank/DDBJ whole genome shotgun (WGS) entry which is preliminary data.</text>
</comment>
<dbReference type="Pfam" id="PF13673">
    <property type="entry name" value="Acetyltransf_10"/>
    <property type="match status" value="1"/>
</dbReference>
<evidence type="ECO:0000313" key="5">
    <source>
        <dbReference type="Proteomes" id="UP001348149"/>
    </source>
</evidence>
<gene>
    <name evidence="4" type="ORF">VK792_01605</name>
</gene>
<dbReference type="SUPFAM" id="SSF55729">
    <property type="entry name" value="Acyl-CoA N-acyltransferases (Nat)"/>
    <property type="match status" value="1"/>
</dbReference>
<keyword evidence="1 4" id="KW-0808">Transferase</keyword>
<dbReference type="InterPro" id="IPR050832">
    <property type="entry name" value="Bact_Acetyltransf"/>
</dbReference>
<keyword evidence="5" id="KW-1185">Reference proteome</keyword>
<dbReference type="EMBL" id="JAYLLH010000002">
    <property type="protein sequence ID" value="MEC3859967.1"/>
    <property type="molecule type" value="Genomic_DNA"/>
</dbReference>
<evidence type="ECO:0000256" key="1">
    <source>
        <dbReference type="ARBA" id="ARBA00022679"/>
    </source>
</evidence>
<feature type="domain" description="N-acetyltransferase" evidence="3">
    <location>
        <begin position="9"/>
        <end position="172"/>
    </location>
</feature>
<dbReference type="RefSeq" id="WP_326295564.1">
    <property type="nucleotide sequence ID" value="NZ_JAYLLH010000002.1"/>
</dbReference>
<keyword evidence="2 4" id="KW-0012">Acyltransferase</keyword>